<dbReference type="InterPro" id="IPR036812">
    <property type="entry name" value="NAD(P)_OxRdtase_dom_sf"/>
</dbReference>
<name>A0A9P9W9G1_9PEZI</name>
<evidence type="ECO:0000259" key="2">
    <source>
        <dbReference type="Pfam" id="PF00248"/>
    </source>
</evidence>
<dbReference type="PANTHER" id="PTHR43364:SF4">
    <property type="entry name" value="NAD(P)-LINKED OXIDOREDUCTASE SUPERFAMILY PROTEIN"/>
    <property type="match status" value="1"/>
</dbReference>
<evidence type="ECO:0000256" key="1">
    <source>
        <dbReference type="ARBA" id="ARBA00023002"/>
    </source>
</evidence>
<dbReference type="PANTHER" id="PTHR43364">
    <property type="entry name" value="NADH-SPECIFIC METHYLGLYOXAL REDUCTASE-RELATED"/>
    <property type="match status" value="1"/>
</dbReference>
<protein>
    <recommendedName>
        <fullName evidence="2">NADP-dependent oxidoreductase domain-containing protein</fullName>
    </recommendedName>
</protein>
<dbReference type="GO" id="GO:0016491">
    <property type="term" value="F:oxidoreductase activity"/>
    <property type="evidence" value="ECO:0007669"/>
    <property type="project" value="UniProtKB-KW"/>
</dbReference>
<dbReference type="SUPFAM" id="SSF51430">
    <property type="entry name" value="NAD(P)-linked oxidoreductase"/>
    <property type="match status" value="1"/>
</dbReference>
<proteinExistence type="predicted"/>
<gene>
    <name evidence="3" type="ORF">JX265_013111</name>
</gene>
<keyword evidence="4" id="KW-1185">Reference proteome</keyword>
<dbReference type="Gene3D" id="3.20.20.100">
    <property type="entry name" value="NADP-dependent oxidoreductase domain"/>
    <property type="match status" value="1"/>
</dbReference>
<dbReference type="EMBL" id="JAFIMR010000063">
    <property type="protein sequence ID" value="KAI1852140.1"/>
    <property type="molecule type" value="Genomic_DNA"/>
</dbReference>
<dbReference type="Proteomes" id="UP000829685">
    <property type="component" value="Unassembled WGS sequence"/>
</dbReference>
<keyword evidence="1" id="KW-0560">Oxidoreductase</keyword>
<dbReference type="InterPro" id="IPR050523">
    <property type="entry name" value="AKR_Detox_Biosynth"/>
</dbReference>
<evidence type="ECO:0000313" key="3">
    <source>
        <dbReference type="EMBL" id="KAI1852140.1"/>
    </source>
</evidence>
<dbReference type="OrthoDB" id="2310150at2759"/>
<comment type="caution">
    <text evidence="3">The sequence shown here is derived from an EMBL/GenBank/DDBJ whole genome shotgun (WGS) entry which is preliminary data.</text>
</comment>
<organism evidence="3 4">
    <name type="scientific">Neoarthrinium moseri</name>
    <dbReference type="NCBI Taxonomy" id="1658444"/>
    <lineage>
        <taxon>Eukaryota</taxon>
        <taxon>Fungi</taxon>
        <taxon>Dikarya</taxon>
        <taxon>Ascomycota</taxon>
        <taxon>Pezizomycotina</taxon>
        <taxon>Sordariomycetes</taxon>
        <taxon>Xylariomycetidae</taxon>
        <taxon>Amphisphaeriales</taxon>
        <taxon>Apiosporaceae</taxon>
        <taxon>Neoarthrinium</taxon>
    </lineage>
</organism>
<dbReference type="InterPro" id="IPR023210">
    <property type="entry name" value="NADP_OxRdtase_dom"/>
</dbReference>
<reference evidence="3" key="1">
    <citation type="submission" date="2021-03" db="EMBL/GenBank/DDBJ databases">
        <title>Revisited historic fungal species revealed as producer of novel bioactive compounds through whole genome sequencing and comparative genomics.</title>
        <authorList>
            <person name="Vignolle G.A."/>
            <person name="Hochenegger N."/>
            <person name="Mach R.L."/>
            <person name="Mach-Aigner A.R."/>
            <person name="Javad Rahimi M."/>
            <person name="Salim K.A."/>
            <person name="Chan C.M."/>
            <person name="Lim L.B.L."/>
            <person name="Cai F."/>
            <person name="Druzhinina I.S."/>
            <person name="U'Ren J.M."/>
            <person name="Derntl C."/>
        </authorList>
    </citation>
    <scope>NUCLEOTIDE SEQUENCE</scope>
    <source>
        <strain evidence="3">TUCIM 5799</strain>
    </source>
</reference>
<dbReference type="Pfam" id="PF00248">
    <property type="entry name" value="Aldo_ket_red"/>
    <property type="match status" value="1"/>
</dbReference>
<dbReference type="AlphaFoldDB" id="A0A9P9W9G1"/>
<feature type="domain" description="NADP-dependent oxidoreductase" evidence="2">
    <location>
        <begin position="9"/>
        <end position="305"/>
    </location>
</feature>
<evidence type="ECO:0000313" key="4">
    <source>
        <dbReference type="Proteomes" id="UP000829685"/>
    </source>
</evidence>
<sequence>MSRQPVATVFGGTRIGNRPLFTPENGLDRFLNILAEHRVTTIDTAQSYGNSEITIGKVKAGDRFTIDAKWSPSWNEPDTAWATKAQITNSAKDSIKKLGVRQVDIFYLHRPDPKTPVSETLAAVNDVYISGIFCRFGLSGFPASEVEAIHNHCAERGYPLPAVYQGSYNPFNRNKETVLIPTLRRLGMSFYAYGPSAGGFLGKTVARAEEMAHDTAQVSATCRPYIGNPKFLEALIRWNDIADGEGVSGAELAYRWVAYHSVLNRDNGDALIIGTSSPGQLDESLNGIEKGPLSGKACADIHDIWEIIRGQS</sequence>
<accession>A0A9P9W9G1</accession>